<keyword evidence="1" id="KW-0813">Transport</keyword>
<dbReference type="CDD" id="cd03230">
    <property type="entry name" value="ABC_DR_subfamily_A"/>
    <property type="match status" value="1"/>
</dbReference>
<dbReference type="AlphaFoldDB" id="A0A7G9S066"/>
<dbReference type="InterPro" id="IPR003593">
    <property type="entry name" value="AAA+_ATPase"/>
</dbReference>
<dbReference type="SUPFAM" id="SSF52540">
    <property type="entry name" value="P-loop containing nucleoside triphosphate hydrolases"/>
    <property type="match status" value="1"/>
</dbReference>
<sequence>MNKLHIEKLQRELLKDNALNVKFKCGPVNLDVQGGQIIGVFGENGSGKTTFIKLLTGIKYKDSGIINFNDKDWFNNDLAYIPDLFPFGPATKVSEILKLHETLFGNLWDRDTCLAYLDKYHVDETSSSKNLSLGMKQRLMVAVALSHKPKLLIFDEPMAGIDPFVRSEILDDIIDYTYENESVTIISTHNIEEVNDVVDYVLYFDEGYPIINADIVEFSNIAHQLIESDSQVIDIKEFVSAYQRR</sequence>
<evidence type="ECO:0000259" key="4">
    <source>
        <dbReference type="PROSITE" id="PS50893"/>
    </source>
</evidence>
<evidence type="ECO:0000256" key="2">
    <source>
        <dbReference type="ARBA" id="ARBA00022741"/>
    </source>
</evidence>
<dbReference type="RefSeq" id="WP_187534443.1">
    <property type="nucleotide sequence ID" value="NZ_CBCSHU010000001.1"/>
</dbReference>
<dbReference type="KEGG" id="eio:H9L01_02425"/>
<dbReference type="InterPro" id="IPR003439">
    <property type="entry name" value="ABC_transporter-like_ATP-bd"/>
</dbReference>
<accession>A0A7G9S066</accession>
<dbReference type="Gene3D" id="3.40.50.300">
    <property type="entry name" value="P-loop containing nucleotide triphosphate hydrolases"/>
    <property type="match status" value="1"/>
</dbReference>
<organism evidence="5 6">
    <name type="scientific">Erysipelothrix inopinata</name>
    <dbReference type="NCBI Taxonomy" id="225084"/>
    <lineage>
        <taxon>Bacteria</taxon>
        <taxon>Bacillati</taxon>
        <taxon>Bacillota</taxon>
        <taxon>Erysipelotrichia</taxon>
        <taxon>Erysipelotrichales</taxon>
        <taxon>Erysipelotrichaceae</taxon>
        <taxon>Erysipelothrix</taxon>
    </lineage>
</organism>
<dbReference type="InterPro" id="IPR051782">
    <property type="entry name" value="ABC_Transporter_VariousFunc"/>
</dbReference>
<evidence type="ECO:0000256" key="1">
    <source>
        <dbReference type="ARBA" id="ARBA00022448"/>
    </source>
</evidence>
<dbReference type="InterPro" id="IPR027417">
    <property type="entry name" value="P-loop_NTPase"/>
</dbReference>
<evidence type="ECO:0000313" key="5">
    <source>
        <dbReference type="EMBL" id="QNN61241.1"/>
    </source>
</evidence>
<reference evidence="5 6" key="1">
    <citation type="submission" date="2020-08" db="EMBL/GenBank/DDBJ databases">
        <title>Genome sequence of Erysipelothrix inopinata DSM 15511T.</title>
        <authorList>
            <person name="Hyun D.-W."/>
            <person name="Bae J.-W."/>
        </authorList>
    </citation>
    <scope>NUCLEOTIDE SEQUENCE [LARGE SCALE GENOMIC DNA]</scope>
    <source>
        <strain evidence="5 6">DSM 15511</strain>
    </source>
</reference>
<dbReference type="GO" id="GO:0016887">
    <property type="term" value="F:ATP hydrolysis activity"/>
    <property type="evidence" value="ECO:0007669"/>
    <property type="project" value="InterPro"/>
</dbReference>
<protein>
    <submittedName>
        <fullName evidence="5">ABC transporter ATP-binding protein</fullName>
    </submittedName>
</protein>
<dbReference type="InterPro" id="IPR017871">
    <property type="entry name" value="ABC_transporter-like_CS"/>
</dbReference>
<keyword evidence="6" id="KW-1185">Reference proteome</keyword>
<keyword evidence="2" id="KW-0547">Nucleotide-binding</keyword>
<dbReference type="SMART" id="SM00382">
    <property type="entry name" value="AAA"/>
    <property type="match status" value="1"/>
</dbReference>
<dbReference type="PANTHER" id="PTHR42939">
    <property type="entry name" value="ABC TRANSPORTER ATP-BINDING PROTEIN ALBC-RELATED"/>
    <property type="match status" value="1"/>
</dbReference>
<name>A0A7G9S066_9FIRM</name>
<dbReference type="PROSITE" id="PS00211">
    <property type="entry name" value="ABC_TRANSPORTER_1"/>
    <property type="match status" value="1"/>
</dbReference>
<proteinExistence type="predicted"/>
<dbReference type="Proteomes" id="UP000515928">
    <property type="component" value="Chromosome"/>
</dbReference>
<dbReference type="GO" id="GO:0005524">
    <property type="term" value="F:ATP binding"/>
    <property type="evidence" value="ECO:0007669"/>
    <property type="project" value="UniProtKB-KW"/>
</dbReference>
<feature type="domain" description="ABC transporter" evidence="4">
    <location>
        <begin position="4"/>
        <end position="231"/>
    </location>
</feature>
<keyword evidence="3 5" id="KW-0067">ATP-binding</keyword>
<dbReference type="PROSITE" id="PS50893">
    <property type="entry name" value="ABC_TRANSPORTER_2"/>
    <property type="match status" value="1"/>
</dbReference>
<gene>
    <name evidence="5" type="ORF">H9L01_02425</name>
</gene>
<evidence type="ECO:0000313" key="6">
    <source>
        <dbReference type="Proteomes" id="UP000515928"/>
    </source>
</evidence>
<evidence type="ECO:0000256" key="3">
    <source>
        <dbReference type="ARBA" id="ARBA00022840"/>
    </source>
</evidence>
<dbReference type="PANTHER" id="PTHR42939:SF1">
    <property type="entry name" value="ABC TRANSPORTER ATP-BINDING PROTEIN ALBC-RELATED"/>
    <property type="match status" value="1"/>
</dbReference>
<dbReference type="Pfam" id="PF00005">
    <property type="entry name" value="ABC_tran"/>
    <property type="match status" value="1"/>
</dbReference>
<dbReference type="EMBL" id="CP060715">
    <property type="protein sequence ID" value="QNN61241.1"/>
    <property type="molecule type" value="Genomic_DNA"/>
</dbReference>